<dbReference type="Pfam" id="PF00383">
    <property type="entry name" value="dCMP_cyt_deam_1"/>
    <property type="match status" value="1"/>
</dbReference>
<dbReference type="CDD" id="cd01285">
    <property type="entry name" value="nucleoside_deaminase"/>
    <property type="match status" value="1"/>
</dbReference>
<dbReference type="InterPro" id="IPR002125">
    <property type="entry name" value="CMP_dCMP_dom"/>
</dbReference>
<keyword evidence="3 7" id="KW-0479">Metal-binding</keyword>
<keyword evidence="12" id="KW-1185">Reference proteome</keyword>
<feature type="binding site" evidence="7">
    <location>
        <position position="58"/>
    </location>
    <ligand>
        <name>Zn(2+)</name>
        <dbReference type="ChEBI" id="CHEBI:29105"/>
        <note>catalytic</note>
    </ligand>
</feature>
<dbReference type="NCBIfam" id="NF008113">
    <property type="entry name" value="PRK10860.1"/>
    <property type="match status" value="1"/>
</dbReference>
<keyword evidence="2 7" id="KW-0819">tRNA processing</keyword>
<evidence type="ECO:0000256" key="2">
    <source>
        <dbReference type="ARBA" id="ARBA00022694"/>
    </source>
</evidence>
<evidence type="ECO:0000256" key="4">
    <source>
        <dbReference type="ARBA" id="ARBA00022801"/>
    </source>
</evidence>
<dbReference type="Gene3D" id="3.40.140.10">
    <property type="entry name" value="Cytidine Deaminase, domain 2"/>
    <property type="match status" value="1"/>
</dbReference>
<organism evidence="9 11">
    <name type="scientific">Francisella adeliensis</name>
    <dbReference type="NCBI Taxonomy" id="2007306"/>
    <lineage>
        <taxon>Bacteria</taxon>
        <taxon>Pseudomonadati</taxon>
        <taxon>Pseudomonadota</taxon>
        <taxon>Gammaproteobacteria</taxon>
        <taxon>Thiotrichales</taxon>
        <taxon>Francisellaceae</taxon>
        <taxon>Francisella</taxon>
    </lineage>
</organism>
<feature type="binding site" evidence="7">
    <location>
        <position position="88"/>
    </location>
    <ligand>
        <name>Zn(2+)</name>
        <dbReference type="ChEBI" id="CHEBI:29105"/>
        <note>catalytic</note>
    </ligand>
</feature>
<reference evidence="9 11" key="1">
    <citation type="submission" date="2017-06" db="EMBL/GenBank/DDBJ databases">
        <title>Complete genome of Francisella adeliensis.</title>
        <authorList>
            <person name="Vallesi A."/>
            <person name="Sjodin A."/>
        </authorList>
    </citation>
    <scope>NUCLEOTIDE SEQUENCE [LARGE SCALE GENOMIC DNA]</scope>
    <source>
        <strain evidence="9 11">FDC440</strain>
    </source>
</reference>
<comment type="cofactor">
    <cofactor evidence="7">
        <name>Zn(2+)</name>
        <dbReference type="ChEBI" id="CHEBI:29105"/>
    </cofactor>
    <text evidence="7">Binds 1 zinc ion per subunit.</text>
</comment>
<feature type="binding site" evidence="7">
    <location>
        <position position="91"/>
    </location>
    <ligand>
        <name>Zn(2+)</name>
        <dbReference type="ChEBI" id="CHEBI:29105"/>
        <note>catalytic</note>
    </ligand>
</feature>
<feature type="domain" description="CMP/dCMP-type deaminase" evidence="8">
    <location>
        <begin position="6"/>
        <end position="133"/>
    </location>
</feature>
<dbReference type="PANTHER" id="PTHR11079">
    <property type="entry name" value="CYTOSINE DEAMINASE FAMILY MEMBER"/>
    <property type="match status" value="1"/>
</dbReference>
<dbReference type="OrthoDB" id="9802676at2"/>
<dbReference type="PROSITE" id="PS00903">
    <property type="entry name" value="CYT_DCMP_DEAMINASES_1"/>
    <property type="match status" value="1"/>
</dbReference>
<gene>
    <name evidence="7" type="primary">tadA</name>
    <name evidence="9" type="ORF">CDH04_00795</name>
    <name evidence="10" type="ORF">FZC43_00795</name>
</gene>
<dbReference type="GO" id="GO:0008270">
    <property type="term" value="F:zinc ion binding"/>
    <property type="evidence" value="ECO:0007669"/>
    <property type="project" value="UniProtKB-UniRule"/>
</dbReference>
<dbReference type="PANTHER" id="PTHR11079:SF179">
    <property type="entry name" value="TRNA(ADENINE(34)) DEAMINASE, CHLOROPLASTIC"/>
    <property type="match status" value="1"/>
</dbReference>
<evidence type="ECO:0000313" key="9">
    <source>
        <dbReference type="EMBL" id="AXA33040.1"/>
    </source>
</evidence>
<evidence type="ECO:0000313" key="11">
    <source>
        <dbReference type="Proteomes" id="UP000251120"/>
    </source>
</evidence>
<sequence>MSNEFLDHEFFMKKAYYQALLAYKIGEVPVGAVLVDGDNNIIAEGFNQTITLKDPTAHAETLVLRKAAQQLDNYRLLDTKLYVTLEPCIMCIGALIQARVGNLFFGCDDSRVGILSKEKLHKNKDINHNLNVVGGIMSQQCGELLKNFFRERRK</sequence>
<dbReference type="AlphaFoldDB" id="A0A2Z4XWG5"/>
<dbReference type="InterPro" id="IPR028883">
    <property type="entry name" value="tRNA_aden_deaminase"/>
</dbReference>
<dbReference type="SUPFAM" id="SSF53927">
    <property type="entry name" value="Cytidine deaminase-like"/>
    <property type="match status" value="1"/>
</dbReference>
<comment type="subunit">
    <text evidence="7">Homodimer.</text>
</comment>
<dbReference type="Proteomes" id="UP000251120">
    <property type="component" value="Chromosome"/>
</dbReference>
<evidence type="ECO:0000256" key="1">
    <source>
        <dbReference type="ARBA" id="ARBA00010669"/>
    </source>
</evidence>
<name>A0A2Z4XWG5_9GAMM</name>
<evidence type="ECO:0000256" key="5">
    <source>
        <dbReference type="ARBA" id="ARBA00022833"/>
    </source>
</evidence>
<dbReference type="EC" id="3.5.4.33" evidence="7"/>
<dbReference type="GO" id="GO:0052717">
    <property type="term" value="F:tRNA-specific adenosine-34 deaminase activity"/>
    <property type="evidence" value="ECO:0007669"/>
    <property type="project" value="UniProtKB-UniRule"/>
</dbReference>
<dbReference type="Proteomes" id="UP000681131">
    <property type="component" value="Chromosome"/>
</dbReference>
<reference evidence="10 12" key="2">
    <citation type="submission" date="2019-08" db="EMBL/GenBank/DDBJ databases">
        <title>Complete genome sequences of Francisella adeliensis (FSC1325 and FSC1326).</title>
        <authorList>
            <person name="Ohrman C."/>
            <person name="Uneklint I."/>
            <person name="Vallesi A."/>
            <person name="Karlsson L."/>
            <person name="Sjodin A."/>
        </authorList>
    </citation>
    <scope>NUCLEOTIDE SEQUENCE [LARGE SCALE GENOMIC DNA]</scope>
    <source>
        <strain evidence="10 12">FSC1325</strain>
    </source>
</reference>
<protein>
    <recommendedName>
        <fullName evidence="7">tRNA-specific adenosine deaminase</fullName>
        <ecNumber evidence="7">3.5.4.33</ecNumber>
    </recommendedName>
</protein>
<evidence type="ECO:0000313" key="10">
    <source>
        <dbReference type="EMBL" id="QIW11267.1"/>
    </source>
</evidence>
<dbReference type="InterPro" id="IPR016193">
    <property type="entry name" value="Cytidine_deaminase-like"/>
</dbReference>
<comment type="function">
    <text evidence="7">Catalyzes the deamination of adenosine to inosine at the wobble position 34 of tRNA(Arg2).</text>
</comment>
<dbReference type="InterPro" id="IPR016192">
    <property type="entry name" value="APOBEC/CMP_deaminase_Zn-bd"/>
</dbReference>
<comment type="similarity">
    <text evidence="1">Belongs to the cytidine and deoxycytidylate deaminase family. ADAT2 subfamily.</text>
</comment>
<proteinExistence type="inferred from homology"/>
<evidence type="ECO:0000313" key="12">
    <source>
        <dbReference type="Proteomes" id="UP000681131"/>
    </source>
</evidence>
<dbReference type="GO" id="GO:0002100">
    <property type="term" value="P:tRNA wobble adenosine to inosine editing"/>
    <property type="evidence" value="ECO:0007669"/>
    <property type="project" value="UniProtKB-UniRule"/>
</dbReference>
<evidence type="ECO:0000256" key="3">
    <source>
        <dbReference type="ARBA" id="ARBA00022723"/>
    </source>
</evidence>
<dbReference type="EMBL" id="CP043424">
    <property type="protein sequence ID" value="QIW11267.1"/>
    <property type="molecule type" value="Genomic_DNA"/>
</dbReference>
<feature type="active site" description="Proton donor" evidence="7">
    <location>
        <position position="60"/>
    </location>
</feature>
<dbReference type="RefSeq" id="WP_112869215.1">
    <property type="nucleotide sequence ID" value="NZ_CP021781.1"/>
</dbReference>
<comment type="catalytic activity">
    <reaction evidence="6 7">
        <text>adenosine(34) in tRNA + H2O + H(+) = inosine(34) in tRNA + NH4(+)</text>
        <dbReference type="Rhea" id="RHEA:43168"/>
        <dbReference type="Rhea" id="RHEA-COMP:10373"/>
        <dbReference type="Rhea" id="RHEA-COMP:10374"/>
        <dbReference type="ChEBI" id="CHEBI:15377"/>
        <dbReference type="ChEBI" id="CHEBI:15378"/>
        <dbReference type="ChEBI" id="CHEBI:28938"/>
        <dbReference type="ChEBI" id="CHEBI:74411"/>
        <dbReference type="ChEBI" id="CHEBI:82852"/>
        <dbReference type="EC" id="3.5.4.33"/>
    </reaction>
</comment>
<evidence type="ECO:0000259" key="8">
    <source>
        <dbReference type="PROSITE" id="PS51747"/>
    </source>
</evidence>
<dbReference type="EMBL" id="CP021781">
    <property type="protein sequence ID" value="AXA33040.1"/>
    <property type="molecule type" value="Genomic_DNA"/>
</dbReference>
<evidence type="ECO:0000256" key="6">
    <source>
        <dbReference type="ARBA" id="ARBA00048045"/>
    </source>
</evidence>
<dbReference type="HAMAP" id="MF_00972">
    <property type="entry name" value="tRNA_aden_deaminase"/>
    <property type="match status" value="1"/>
</dbReference>
<accession>A0A2Z4XWG5</accession>
<keyword evidence="5 7" id="KW-0862">Zinc</keyword>
<keyword evidence="4 7" id="KW-0378">Hydrolase</keyword>
<dbReference type="PROSITE" id="PS51747">
    <property type="entry name" value="CYT_DCMP_DEAMINASES_2"/>
    <property type="match status" value="1"/>
</dbReference>
<evidence type="ECO:0000256" key="7">
    <source>
        <dbReference type="HAMAP-Rule" id="MF_00972"/>
    </source>
</evidence>
<dbReference type="KEGG" id="fad:CDH04_00795"/>